<keyword evidence="1" id="KW-0732">Signal</keyword>
<sequence length="278" mass="29710">MKKSFFIFLSMIACLTVRAQMPSVKPTVNGSPGNIQPFLFSVNTLTSTSPSWNLYYSGSYGERTAAPFGIDGVDQQVAFKGYLGNRFTLYANASIGIARSGGVASAQQAELLRDFVGGKTTFGPRLGLGLGVSHDLSNVGAVFSRITASFDRASWRIGGNLRFEKAFSSNRDDIDLITSIGFHHRIAGNFFAGVEAVGEDLEGFWEADEAEGGAKLLVGPSVNITPSNSRFSFSLCGGPVFYATHSTAYPSEAIRDIGTIGTQNGFTLRGAVSFNLHQ</sequence>
<evidence type="ECO:0000313" key="2">
    <source>
        <dbReference type="EMBL" id="MBK0378741.1"/>
    </source>
</evidence>
<feature type="signal peptide" evidence="1">
    <location>
        <begin position="1"/>
        <end position="19"/>
    </location>
</feature>
<organism evidence="2 3">
    <name type="scientific">Mucilaginibacter segetis</name>
    <dbReference type="NCBI Taxonomy" id="2793071"/>
    <lineage>
        <taxon>Bacteria</taxon>
        <taxon>Pseudomonadati</taxon>
        <taxon>Bacteroidota</taxon>
        <taxon>Sphingobacteriia</taxon>
        <taxon>Sphingobacteriales</taxon>
        <taxon>Sphingobacteriaceae</taxon>
        <taxon>Mucilaginibacter</taxon>
    </lineage>
</organism>
<dbReference type="EMBL" id="JAEHFW010000001">
    <property type="protein sequence ID" value="MBK0378741.1"/>
    <property type="molecule type" value="Genomic_DNA"/>
</dbReference>
<proteinExistence type="predicted"/>
<evidence type="ECO:0008006" key="4">
    <source>
        <dbReference type="Google" id="ProtNLM"/>
    </source>
</evidence>
<evidence type="ECO:0000313" key="3">
    <source>
        <dbReference type="Proteomes" id="UP000613193"/>
    </source>
</evidence>
<dbReference type="RefSeq" id="WP_200065025.1">
    <property type="nucleotide sequence ID" value="NZ_JAEHFW010000001.1"/>
</dbReference>
<feature type="chain" id="PRO_5037243435" description="Outer membrane beta-barrel porin/alpha-amylase" evidence="1">
    <location>
        <begin position="20"/>
        <end position="278"/>
    </location>
</feature>
<dbReference type="Proteomes" id="UP000613193">
    <property type="component" value="Unassembled WGS sequence"/>
</dbReference>
<reference evidence="2" key="1">
    <citation type="submission" date="2020-12" db="EMBL/GenBank/DDBJ databases">
        <title>Bacterial novel species Mucilaginibacter sp. SD-g isolated from soil.</title>
        <authorList>
            <person name="Jung H.-Y."/>
        </authorList>
    </citation>
    <scope>NUCLEOTIDE SEQUENCE</scope>
    <source>
        <strain evidence="2">SD-g</strain>
    </source>
</reference>
<gene>
    <name evidence="2" type="ORF">I5M19_05455</name>
</gene>
<keyword evidence="3" id="KW-1185">Reference proteome</keyword>
<protein>
    <recommendedName>
        <fullName evidence="4">Outer membrane beta-barrel porin/alpha-amylase</fullName>
    </recommendedName>
</protein>
<accession>A0A934UMC3</accession>
<dbReference type="AlphaFoldDB" id="A0A934UMC3"/>
<evidence type="ECO:0000256" key="1">
    <source>
        <dbReference type="SAM" id="SignalP"/>
    </source>
</evidence>
<comment type="caution">
    <text evidence="2">The sequence shown here is derived from an EMBL/GenBank/DDBJ whole genome shotgun (WGS) entry which is preliminary data.</text>
</comment>
<name>A0A934UMC3_9SPHI</name>